<evidence type="ECO:0000259" key="5">
    <source>
        <dbReference type="PROSITE" id="PS50893"/>
    </source>
</evidence>
<dbReference type="PROSITE" id="PS00211">
    <property type="entry name" value="ABC_TRANSPORTER_1"/>
    <property type="match status" value="1"/>
</dbReference>
<dbReference type="PANTHER" id="PTHR43776">
    <property type="entry name" value="TRANSPORT ATP-BINDING PROTEIN"/>
    <property type="match status" value="1"/>
</dbReference>
<dbReference type="Gene3D" id="3.40.50.300">
    <property type="entry name" value="P-loop containing nucleotide triphosphate hydrolases"/>
    <property type="match status" value="1"/>
</dbReference>
<dbReference type="Pfam" id="PF08352">
    <property type="entry name" value="oligo_HPY"/>
    <property type="match status" value="1"/>
</dbReference>
<dbReference type="InterPro" id="IPR003593">
    <property type="entry name" value="AAA+_ATPase"/>
</dbReference>
<dbReference type="Proteomes" id="UP000763505">
    <property type="component" value="Unassembled WGS sequence"/>
</dbReference>
<dbReference type="SUPFAM" id="SSF52540">
    <property type="entry name" value="P-loop containing nucleoside triphosphate hydrolases"/>
    <property type="match status" value="1"/>
</dbReference>
<keyword evidence="3" id="KW-0547">Nucleotide-binding</keyword>
<sequence length="341" mass="38278">MSDNKLLKVVDLKKWYETKVKINDKKFGKTKKQIKAVDGISFELKTGEILGIIGESGCGKSTLGKLLINLEEPTSGNIFIHGVSTQEIFKKDSLKFRRMVQVIFQNPFDSFDPRNTIKDILESTLKLHSIGSSYIEREEIVKSSIEEVGLKPAENFLSRYPHELSGGQLQRIAIVKAMMLEPDILIADEAVSMLDVSVRAEIIKLLKKLTKSKGTTLIFISHDINTTSYISEKIAVMYLGEIVEFGSTQEVLEYTQHPYTKVLLSNSSTIDLNDDKEVISISGEPPSPIDTGPGCYFAPRCYMAKEVCFNSHPDFKERSLTHKATCHFAKSNMEKETINIT</sequence>
<dbReference type="AlphaFoldDB" id="A0A921DYE0"/>
<proteinExistence type="inferred from homology"/>
<dbReference type="GO" id="GO:0015833">
    <property type="term" value="P:peptide transport"/>
    <property type="evidence" value="ECO:0007669"/>
    <property type="project" value="InterPro"/>
</dbReference>
<dbReference type="InterPro" id="IPR013563">
    <property type="entry name" value="Oligopep_ABC_C"/>
</dbReference>
<keyword evidence="4 6" id="KW-0067">ATP-binding</keyword>
<keyword evidence="2" id="KW-0813">Transport</keyword>
<dbReference type="Pfam" id="PF00005">
    <property type="entry name" value="ABC_tran"/>
    <property type="match status" value="1"/>
</dbReference>
<comment type="similarity">
    <text evidence="1">Belongs to the ABC transporter superfamily.</text>
</comment>
<dbReference type="PANTHER" id="PTHR43776:SF8">
    <property type="entry name" value="ABC TRANSPORTER, ATP-BINDING PROTEIN"/>
    <property type="match status" value="1"/>
</dbReference>
<evidence type="ECO:0000313" key="7">
    <source>
        <dbReference type="Proteomes" id="UP000763505"/>
    </source>
</evidence>
<reference evidence="6" key="2">
    <citation type="submission" date="2021-09" db="EMBL/GenBank/DDBJ databases">
        <authorList>
            <person name="Gilroy R."/>
        </authorList>
    </citation>
    <scope>NUCLEOTIDE SEQUENCE</scope>
    <source>
        <strain evidence="6">6019</strain>
    </source>
</reference>
<dbReference type="InterPro" id="IPR050319">
    <property type="entry name" value="ABC_transp_ATP-bind"/>
</dbReference>
<dbReference type="InterPro" id="IPR027417">
    <property type="entry name" value="P-loop_NTPase"/>
</dbReference>
<dbReference type="InterPro" id="IPR017871">
    <property type="entry name" value="ABC_transporter-like_CS"/>
</dbReference>
<gene>
    <name evidence="6" type="ORF">K8V35_08640</name>
</gene>
<reference evidence="6" key="1">
    <citation type="journal article" date="2021" name="PeerJ">
        <title>Extensive microbial diversity within the chicken gut microbiome revealed by metagenomics and culture.</title>
        <authorList>
            <person name="Gilroy R."/>
            <person name="Ravi A."/>
            <person name="Getino M."/>
            <person name="Pursley I."/>
            <person name="Horton D.L."/>
            <person name="Alikhan N.F."/>
            <person name="Baker D."/>
            <person name="Gharbi K."/>
            <person name="Hall N."/>
            <person name="Watson M."/>
            <person name="Adriaenssens E.M."/>
            <person name="Foster-Nyarko E."/>
            <person name="Jarju S."/>
            <person name="Secka A."/>
            <person name="Antonio M."/>
            <person name="Oren A."/>
            <person name="Chaudhuri R.R."/>
            <person name="La Ragione R."/>
            <person name="Hildebrand F."/>
            <person name="Pallen M.J."/>
        </authorList>
    </citation>
    <scope>NUCLEOTIDE SEQUENCE</scope>
    <source>
        <strain evidence="6">6019</strain>
    </source>
</reference>
<dbReference type="PROSITE" id="PS50893">
    <property type="entry name" value="ABC_TRANSPORTER_2"/>
    <property type="match status" value="1"/>
</dbReference>
<feature type="domain" description="ABC transporter" evidence="5">
    <location>
        <begin position="22"/>
        <end position="264"/>
    </location>
</feature>
<evidence type="ECO:0000256" key="3">
    <source>
        <dbReference type="ARBA" id="ARBA00022741"/>
    </source>
</evidence>
<evidence type="ECO:0000256" key="1">
    <source>
        <dbReference type="ARBA" id="ARBA00005417"/>
    </source>
</evidence>
<evidence type="ECO:0000256" key="2">
    <source>
        <dbReference type="ARBA" id="ARBA00022448"/>
    </source>
</evidence>
<accession>A0A921DYE0</accession>
<dbReference type="EMBL" id="DYYI01000094">
    <property type="protein sequence ID" value="HJE20405.1"/>
    <property type="molecule type" value="Genomic_DNA"/>
</dbReference>
<comment type="caution">
    <text evidence="6">The sequence shown here is derived from an EMBL/GenBank/DDBJ whole genome shotgun (WGS) entry which is preliminary data.</text>
</comment>
<dbReference type="GO" id="GO:0016887">
    <property type="term" value="F:ATP hydrolysis activity"/>
    <property type="evidence" value="ECO:0007669"/>
    <property type="project" value="InterPro"/>
</dbReference>
<dbReference type="SMART" id="SM00382">
    <property type="entry name" value="AAA"/>
    <property type="match status" value="1"/>
</dbReference>
<evidence type="ECO:0000256" key="4">
    <source>
        <dbReference type="ARBA" id="ARBA00022840"/>
    </source>
</evidence>
<evidence type="ECO:0000313" key="6">
    <source>
        <dbReference type="EMBL" id="HJE20405.1"/>
    </source>
</evidence>
<dbReference type="NCBIfam" id="TIGR01727">
    <property type="entry name" value="oligo_HPY"/>
    <property type="match status" value="1"/>
</dbReference>
<dbReference type="GO" id="GO:0055085">
    <property type="term" value="P:transmembrane transport"/>
    <property type="evidence" value="ECO:0007669"/>
    <property type="project" value="UniProtKB-ARBA"/>
</dbReference>
<protein>
    <submittedName>
        <fullName evidence="6">ATP-binding cassette domain-containing protein</fullName>
    </submittedName>
</protein>
<dbReference type="CDD" id="cd03257">
    <property type="entry name" value="ABC_NikE_OppD_transporters"/>
    <property type="match status" value="1"/>
</dbReference>
<dbReference type="GO" id="GO:0005524">
    <property type="term" value="F:ATP binding"/>
    <property type="evidence" value="ECO:0007669"/>
    <property type="project" value="UniProtKB-KW"/>
</dbReference>
<name>A0A921DYE0_9STAP</name>
<dbReference type="InterPro" id="IPR003439">
    <property type="entry name" value="ABC_transporter-like_ATP-bd"/>
</dbReference>
<organism evidence="6 7">
    <name type="scientific">Aliicoccus persicus</name>
    <dbReference type="NCBI Taxonomy" id="930138"/>
    <lineage>
        <taxon>Bacteria</taxon>
        <taxon>Bacillati</taxon>
        <taxon>Bacillota</taxon>
        <taxon>Bacilli</taxon>
        <taxon>Bacillales</taxon>
        <taxon>Staphylococcaceae</taxon>
        <taxon>Aliicoccus</taxon>
    </lineage>
</organism>